<feature type="domain" description="Ricin B lectin" evidence="1">
    <location>
        <begin position="63"/>
        <end position="142"/>
    </location>
</feature>
<dbReference type="SUPFAM" id="SSF50370">
    <property type="entry name" value="Ricin B-like lectins"/>
    <property type="match status" value="1"/>
</dbReference>
<organism evidence="2 3">
    <name type="scientific">Aplosporella prunicola CBS 121167</name>
    <dbReference type="NCBI Taxonomy" id="1176127"/>
    <lineage>
        <taxon>Eukaryota</taxon>
        <taxon>Fungi</taxon>
        <taxon>Dikarya</taxon>
        <taxon>Ascomycota</taxon>
        <taxon>Pezizomycotina</taxon>
        <taxon>Dothideomycetes</taxon>
        <taxon>Dothideomycetes incertae sedis</taxon>
        <taxon>Botryosphaeriales</taxon>
        <taxon>Aplosporellaceae</taxon>
        <taxon>Aplosporella</taxon>
    </lineage>
</organism>
<name>A0A6A6B288_9PEZI</name>
<dbReference type="RefSeq" id="XP_033393052.1">
    <property type="nucleotide sequence ID" value="XM_033544443.1"/>
</dbReference>
<gene>
    <name evidence="2" type="ORF">K452DRAFT_321883</name>
</gene>
<dbReference type="InterPro" id="IPR035992">
    <property type="entry name" value="Ricin_B-like_lectins"/>
</dbReference>
<dbReference type="AlphaFoldDB" id="A0A6A6B288"/>
<keyword evidence="3" id="KW-1185">Reference proteome</keyword>
<dbReference type="Pfam" id="PF14200">
    <property type="entry name" value="RicinB_lectin_2"/>
    <property type="match status" value="1"/>
</dbReference>
<accession>A0A6A6B288</accession>
<dbReference type="InterPro" id="IPR000772">
    <property type="entry name" value="Ricin_B_lectin"/>
</dbReference>
<reference evidence="2" key="1">
    <citation type="journal article" date="2020" name="Stud. Mycol.">
        <title>101 Dothideomycetes genomes: a test case for predicting lifestyles and emergence of pathogens.</title>
        <authorList>
            <person name="Haridas S."/>
            <person name="Albert R."/>
            <person name="Binder M."/>
            <person name="Bloem J."/>
            <person name="Labutti K."/>
            <person name="Salamov A."/>
            <person name="Andreopoulos B."/>
            <person name="Baker S."/>
            <person name="Barry K."/>
            <person name="Bills G."/>
            <person name="Bluhm B."/>
            <person name="Cannon C."/>
            <person name="Castanera R."/>
            <person name="Culley D."/>
            <person name="Daum C."/>
            <person name="Ezra D."/>
            <person name="Gonzalez J."/>
            <person name="Henrissat B."/>
            <person name="Kuo A."/>
            <person name="Liang C."/>
            <person name="Lipzen A."/>
            <person name="Lutzoni F."/>
            <person name="Magnuson J."/>
            <person name="Mondo S."/>
            <person name="Nolan M."/>
            <person name="Ohm R."/>
            <person name="Pangilinan J."/>
            <person name="Park H.-J."/>
            <person name="Ramirez L."/>
            <person name="Alfaro M."/>
            <person name="Sun H."/>
            <person name="Tritt A."/>
            <person name="Yoshinaga Y."/>
            <person name="Zwiers L.-H."/>
            <person name="Turgeon B."/>
            <person name="Goodwin S."/>
            <person name="Spatafora J."/>
            <person name="Crous P."/>
            <person name="Grigoriev I."/>
        </authorList>
    </citation>
    <scope>NUCLEOTIDE SEQUENCE</scope>
    <source>
        <strain evidence="2">CBS 121167</strain>
    </source>
</reference>
<evidence type="ECO:0000313" key="3">
    <source>
        <dbReference type="Proteomes" id="UP000799438"/>
    </source>
</evidence>
<dbReference type="Gene3D" id="2.80.10.50">
    <property type="match status" value="1"/>
</dbReference>
<dbReference type="Proteomes" id="UP000799438">
    <property type="component" value="Unassembled WGS sequence"/>
</dbReference>
<dbReference type="OrthoDB" id="4476188at2759"/>
<dbReference type="EMBL" id="ML995504">
    <property type="protein sequence ID" value="KAF2137334.1"/>
    <property type="molecule type" value="Genomic_DNA"/>
</dbReference>
<proteinExistence type="predicted"/>
<dbReference type="GeneID" id="54301939"/>
<protein>
    <recommendedName>
        <fullName evidence="1">Ricin B lectin domain-containing protein</fullName>
    </recommendedName>
</protein>
<evidence type="ECO:0000259" key="1">
    <source>
        <dbReference type="Pfam" id="PF14200"/>
    </source>
</evidence>
<sequence>MSDYTGPGIYEIVPRIATNKALNVWGGGNKAGTPVRLYPSRPTQENAKFEIVLAGGSSGDHEVGPRHYHILSYNSGLYLTAPSSQGQGKQVVMNIGPVADESLRWKLLPAGDGAFNVVSAKGDLHLNVEGSNTQDGANVIVWPRESFPNSQFYIKRV</sequence>
<evidence type="ECO:0000313" key="2">
    <source>
        <dbReference type="EMBL" id="KAF2137334.1"/>
    </source>
</evidence>